<dbReference type="EMBL" id="MHQT01000013">
    <property type="protein sequence ID" value="OHA09759.1"/>
    <property type="molecule type" value="Genomic_DNA"/>
</dbReference>
<dbReference type="Proteomes" id="UP000178977">
    <property type="component" value="Unassembled WGS sequence"/>
</dbReference>
<keyword evidence="1" id="KW-0175">Coiled coil</keyword>
<comment type="caution">
    <text evidence="3">The sequence shown here is derived from an EMBL/GenBank/DDBJ whole genome shotgun (WGS) entry which is preliminary data.</text>
</comment>
<feature type="coiled-coil region" evidence="1">
    <location>
        <begin position="380"/>
        <end position="431"/>
    </location>
</feature>
<evidence type="ECO:0008006" key="5">
    <source>
        <dbReference type="Google" id="ProtNLM"/>
    </source>
</evidence>
<feature type="compositionally biased region" description="Pro residues" evidence="2">
    <location>
        <begin position="140"/>
        <end position="168"/>
    </location>
</feature>
<name>A0A1G2LG33_9BACT</name>
<reference evidence="3 4" key="1">
    <citation type="journal article" date="2016" name="Nat. Commun.">
        <title>Thousands of microbial genomes shed light on interconnected biogeochemical processes in an aquifer system.</title>
        <authorList>
            <person name="Anantharaman K."/>
            <person name="Brown C.T."/>
            <person name="Hug L.A."/>
            <person name="Sharon I."/>
            <person name="Castelle C.J."/>
            <person name="Probst A.J."/>
            <person name="Thomas B.C."/>
            <person name="Singh A."/>
            <person name="Wilkins M.J."/>
            <person name="Karaoz U."/>
            <person name="Brodie E.L."/>
            <person name="Williams K.H."/>
            <person name="Hubbard S.S."/>
            <person name="Banfield J.F."/>
        </authorList>
    </citation>
    <scope>NUCLEOTIDE SEQUENCE [LARGE SCALE GENOMIC DNA]</scope>
</reference>
<evidence type="ECO:0000313" key="3">
    <source>
        <dbReference type="EMBL" id="OHA09759.1"/>
    </source>
</evidence>
<evidence type="ECO:0000313" key="4">
    <source>
        <dbReference type="Proteomes" id="UP000178977"/>
    </source>
</evidence>
<sequence>MPTAIKRFSIISGLPIAGAMFIAGLIAATLLPAAVSADTAIAGFSGKVVSVNAGANSFSGEVRAVYAGGGGAGVGGVLPPGKTVQVQVPPGTPLTNVRGLPITLAEVQAGVFFNATVKIDTVSKTVTASKVQFGGRIAPLPTPTPSPSPNPSPSPTPSGSPGPTPTSTPAPQTATVNFAGKIDSIDAATRVAQVTVRAVYGGTGGARFGALLPPGTRITLTVPAGIPITRLGVPITLDDVKAGDVFNARATINRAAKTGVASSIQVITPRITENIFTGTLTAFSAVDPKSVTVKDKAGTEQVFSIIPTTQVYIGKVRGALDQLIVGRSVAVAFVTTGGTKQAVKVVMATEQLQVRVDKFFAMDAVAKRGERGVQVLGASLNRLDKIIAKQEAVINDLKTQGKDTANAESLLAQSKRDLAAARTSLDDTRAKVAAISTASDPKAAAEAARTSMRATSAATKKVAQDVKNTQAEIKRVSQ</sequence>
<accession>A0A1G2LG33</accession>
<protein>
    <recommendedName>
        <fullName evidence="5">DUF5666 domain-containing protein</fullName>
    </recommendedName>
</protein>
<proteinExistence type="predicted"/>
<dbReference type="AlphaFoldDB" id="A0A1G2LG33"/>
<feature type="region of interest" description="Disordered" evidence="2">
    <location>
        <begin position="453"/>
        <end position="478"/>
    </location>
</feature>
<organism evidence="3 4">
    <name type="scientific">Candidatus Sungbacteria bacterium RIFCSPLOWO2_01_FULL_60_25</name>
    <dbReference type="NCBI Taxonomy" id="1802281"/>
    <lineage>
        <taxon>Bacteria</taxon>
        <taxon>Candidatus Sungiibacteriota</taxon>
    </lineage>
</organism>
<evidence type="ECO:0000256" key="1">
    <source>
        <dbReference type="SAM" id="Coils"/>
    </source>
</evidence>
<gene>
    <name evidence="3" type="ORF">A3A44_02620</name>
</gene>
<evidence type="ECO:0000256" key="2">
    <source>
        <dbReference type="SAM" id="MobiDB-lite"/>
    </source>
</evidence>
<feature type="region of interest" description="Disordered" evidence="2">
    <location>
        <begin position="135"/>
        <end position="173"/>
    </location>
</feature>